<dbReference type="PANTHER" id="PTHR46098">
    <property type="entry name" value="TRNA (CYTOSINE(38)-C(5))-METHYLTRANSFERASE"/>
    <property type="match status" value="1"/>
</dbReference>
<sequence length="389" mass="44544">MDKENKDNHTLRVFEAFAGIGAQASALDRMGINYKIVGISEWFIDAIECYAAIHCDNVEVEMPTDIQTIDEYLSKFTFSATSVKPTNIKRLTEDQRRDLYRANKQANNFGSITDIKGADLPEIDLLVYSFPCQDLSTGGLGKGMKKGSGTRSGLLWEIERILTELKDLDHLPEYLLLENVKTIKADKHIKDLNQWLDFLESMGYANTKCMILNSLDFGVPQDRERAFIISHLGDSLDVVNKIEAEKRERKFKIRKFIKSNYKNPIYKLEADIAQLNKTPSRDVMWDINGKTISNHMIVRTITCNMDRTHTAALFKYNGPKGDTYRRLTMREAFLLMGFTEKEYVKASSLNFSYRKLNKLIGNSIVVNVLQAIFEAMFGDTYMKKEAEED</sequence>
<keyword evidence="3 5" id="KW-0949">S-adenosyl-L-methionine</keyword>
<dbReference type="PANTHER" id="PTHR46098:SF1">
    <property type="entry name" value="TRNA (CYTOSINE(38)-C(5))-METHYLTRANSFERASE"/>
    <property type="match status" value="1"/>
</dbReference>
<keyword evidence="1 5" id="KW-0489">Methyltransferase</keyword>
<dbReference type="Gene3D" id="3.40.50.150">
    <property type="entry name" value="Vaccinia Virus protein VP39"/>
    <property type="match status" value="1"/>
</dbReference>
<dbReference type="SUPFAM" id="SSF53335">
    <property type="entry name" value="S-adenosyl-L-methionine-dependent methyltransferases"/>
    <property type="match status" value="1"/>
</dbReference>
<comment type="caution">
    <text evidence="8">The sequence shown here is derived from an EMBL/GenBank/DDBJ whole genome shotgun (WGS) entry which is preliminary data.</text>
</comment>
<dbReference type="PROSITE" id="PS51679">
    <property type="entry name" value="SAM_MT_C5"/>
    <property type="match status" value="1"/>
</dbReference>
<dbReference type="InterPro" id="IPR029063">
    <property type="entry name" value="SAM-dependent_MTases_sf"/>
</dbReference>
<comment type="catalytic activity">
    <reaction evidence="7">
        <text>a 2'-deoxycytidine in DNA + S-adenosyl-L-methionine = a 5-methyl-2'-deoxycytidine in DNA + S-adenosyl-L-homocysteine + H(+)</text>
        <dbReference type="Rhea" id="RHEA:13681"/>
        <dbReference type="Rhea" id="RHEA-COMP:11369"/>
        <dbReference type="Rhea" id="RHEA-COMP:11370"/>
        <dbReference type="ChEBI" id="CHEBI:15378"/>
        <dbReference type="ChEBI" id="CHEBI:57856"/>
        <dbReference type="ChEBI" id="CHEBI:59789"/>
        <dbReference type="ChEBI" id="CHEBI:85452"/>
        <dbReference type="ChEBI" id="CHEBI:85454"/>
        <dbReference type="EC" id="2.1.1.37"/>
    </reaction>
</comment>
<dbReference type="Gene3D" id="3.90.120.10">
    <property type="entry name" value="DNA Methylase, subunit A, domain 2"/>
    <property type="match status" value="1"/>
</dbReference>
<keyword evidence="9" id="KW-1185">Reference proteome</keyword>
<dbReference type="RefSeq" id="WP_349135940.1">
    <property type="nucleotide sequence ID" value="NZ_JBBMFF010000221.1"/>
</dbReference>
<name>A0ABV1G743_9FIRM</name>
<dbReference type="InterPro" id="IPR001525">
    <property type="entry name" value="C5_MeTfrase"/>
</dbReference>
<dbReference type="NCBIfam" id="TIGR00675">
    <property type="entry name" value="dcm"/>
    <property type="match status" value="1"/>
</dbReference>
<dbReference type="InterPro" id="IPR018117">
    <property type="entry name" value="C5_DNA_meth_AS"/>
</dbReference>
<feature type="active site" evidence="5">
    <location>
        <position position="132"/>
    </location>
</feature>
<evidence type="ECO:0000256" key="1">
    <source>
        <dbReference type="ARBA" id="ARBA00022603"/>
    </source>
</evidence>
<evidence type="ECO:0000256" key="5">
    <source>
        <dbReference type="PROSITE-ProRule" id="PRU01016"/>
    </source>
</evidence>
<dbReference type="Pfam" id="PF00145">
    <property type="entry name" value="DNA_methylase"/>
    <property type="match status" value="1"/>
</dbReference>
<evidence type="ECO:0000256" key="6">
    <source>
        <dbReference type="RuleBase" id="RU000416"/>
    </source>
</evidence>
<evidence type="ECO:0000256" key="4">
    <source>
        <dbReference type="ARBA" id="ARBA00022747"/>
    </source>
</evidence>
<comment type="similarity">
    <text evidence="5 6">Belongs to the class I-like SAM-binding methyltransferase superfamily. C5-methyltransferase family.</text>
</comment>
<accession>A0ABV1G743</accession>
<dbReference type="GO" id="GO:0032259">
    <property type="term" value="P:methylation"/>
    <property type="evidence" value="ECO:0007669"/>
    <property type="project" value="UniProtKB-KW"/>
</dbReference>
<dbReference type="GO" id="GO:0003886">
    <property type="term" value="F:DNA (cytosine-5-)-methyltransferase activity"/>
    <property type="evidence" value="ECO:0007669"/>
    <property type="project" value="UniProtKB-EC"/>
</dbReference>
<dbReference type="PRINTS" id="PR00105">
    <property type="entry name" value="C5METTRFRASE"/>
</dbReference>
<evidence type="ECO:0000256" key="3">
    <source>
        <dbReference type="ARBA" id="ARBA00022691"/>
    </source>
</evidence>
<evidence type="ECO:0000313" key="9">
    <source>
        <dbReference type="Proteomes" id="UP001491552"/>
    </source>
</evidence>
<evidence type="ECO:0000256" key="7">
    <source>
        <dbReference type="RuleBase" id="RU000417"/>
    </source>
</evidence>
<gene>
    <name evidence="8" type="primary">dcm</name>
    <name evidence="8" type="ORF">WMO66_08255</name>
</gene>
<keyword evidence="2 5" id="KW-0808">Transferase</keyword>
<dbReference type="PROSITE" id="PS00095">
    <property type="entry name" value="C5_MTASE_2"/>
    <property type="match status" value="1"/>
</dbReference>
<dbReference type="PROSITE" id="PS00094">
    <property type="entry name" value="C5_MTASE_1"/>
    <property type="match status" value="1"/>
</dbReference>
<reference evidence="8 9" key="1">
    <citation type="submission" date="2024-03" db="EMBL/GenBank/DDBJ databases">
        <title>Human intestinal bacterial collection.</title>
        <authorList>
            <person name="Pauvert C."/>
            <person name="Hitch T.C.A."/>
            <person name="Clavel T."/>
        </authorList>
    </citation>
    <scope>NUCLEOTIDE SEQUENCE [LARGE SCALE GENOMIC DNA]</scope>
    <source>
        <strain evidence="8 9">CLA-AA-H192</strain>
    </source>
</reference>
<protein>
    <recommendedName>
        <fullName evidence="7">Cytosine-specific methyltransferase</fullName>
        <ecNumber evidence="7">2.1.1.37</ecNumber>
    </recommendedName>
</protein>
<proteinExistence type="inferred from homology"/>
<dbReference type="Proteomes" id="UP001491552">
    <property type="component" value="Unassembled WGS sequence"/>
</dbReference>
<evidence type="ECO:0000313" key="8">
    <source>
        <dbReference type="EMBL" id="MEQ2511235.1"/>
    </source>
</evidence>
<evidence type="ECO:0000256" key="2">
    <source>
        <dbReference type="ARBA" id="ARBA00022679"/>
    </source>
</evidence>
<keyword evidence="4" id="KW-0680">Restriction system</keyword>
<dbReference type="EC" id="2.1.1.37" evidence="7"/>
<dbReference type="InterPro" id="IPR050750">
    <property type="entry name" value="C5-MTase"/>
</dbReference>
<dbReference type="InterPro" id="IPR031303">
    <property type="entry name" value="C5_meth_CS"/>
</dbReference>
<organism evidence="8 9">
    <name type="scientific">Faecousia intestinalis</name>
    <dbReference type="NCBI Taxonomy" id="3133167"/>
    <lineage>
        <taxon>Bacteria</taxon>
        <taxon>Bacillati</taxon>
        <taxon>Bacillota</taxon>
        <taxon>Clostridia</taxon>
        <taxon>Eubacteriales</taxon>
        <taxon>Oscillospiraceae</taxon>
        <taxon>Faecousia</taxon>
    </lineage>
</organism>
<dbReference type="EMBL" id="JBBMFF010000221">
    <property type="protein sequence ID" value="MEQ2511235.1"/>
    <property type="molecule type" value="Genomic_DNA"/>
</dbReference>